<evidence type="ECO:0000259" key="1">
    <source>
        <dbReference type="Pfam" id="PF01850"/>
    </source>
</evidence>
<dbReference type="InterPro" id="IPR002716">
    <property type="entry name" value="PIN_dom"/>
</dbReference>
<dbReference type="AlphaFoldDB" id="A0A9P1P0A9"/>
<gene>
    <name evidence="2" type="ORF">ARTHRO_40603</name>
</gene>
<dbReference type="SUPFAM" id="SSF88723">
    <property type="entry name" value="PIN domain-like"/>
    <property type="match status" value="1"/>
</dbReference>
<dbReference type="Gene3D" id="3.40.50.1010">
    <property type="entry name" value="5'-nuclease"/>
    <property type="match status" value="1"/>
</dbReference>
<evidence type="ECO:0000313" key="2">
    <source>
        <dbReference type="EMBL" id="CDM96197.1"/>
    </source>
</evidence>
<protein>
    <recommendedName>
        <fullName evidence="1">PIN domain-containing protein</fullName>
    </recommendedName>
</protein>
<proteinExistence type="predicted"/>
<feature type="domain" description="PIN" evidence="1">
    <location>
        <begin position="5"/>
        <end position="116"/>
    </location>
</feature>
<reference evidence="2 3" key="1">
    <citation type="submission" date="2014-02" db="EMBL/GenBank/DDBJ databases">
        <authorList>
            <person name="Genoscope - CEA"/>
        </authorList>
    </citation>
    <scope>NUCLEOTIDE SEQUENCE [LARGE SCALE GENOMIC DNA]</scope>
    <source>
        <strain evidence="2 3">PCC 8005</strain>
    </source>
</reference>
<name>A0A9P1P0A9_9CYAN</name>
<dbReference type="EMBL" id="FO818640">
    <property type="protein sequence ID" value="CDM96197.1"/>
    <property type="molecule type" value="Genomic_DNA"/>
</dbReference>
<dbReference type="Pfam" id="PF01850">
    <property type="entry name" value="PIN"/>
    <property type="match status" value="1"/>
</dbReference>
<evidence type="ECO:0000313" key="3">
    <source>
        <dbReference type="Proteomes" id="UP000032946"/>
    </source>
</evidence>
<organism evidence="2 3">
    <name type="scientific">Limnospira indica PCC 8005</name>
    <dbReference type="NCBI Taxonomy" id="376219"/>
    <lineage>
        <taxon>Bacteria</taxon>
        <taxon>Bacillati</taxon>
        <taxon>Cyanobacteriota</taxon>
        <taxon>Cyanophyceae</taxon>
        <taxon>Oscillatoriophycideae</taxon>
        <taxon>Oscillatoriales</taxon>
        <taxon>Sirenicapillariaceae</taxon>
        <taxon>Limnospira</taxon>
    </lineage>
</organism>
<dbReference type="InterPro" id="IPR029060">
    <property type="entry name" value="PIN-like_dom_sf"/>
</dbReference>
<accession>A0A9P1P0A9</accession>
<dbReference type="Proteomes" id="UP000032946">
    <property type="component" value="Chromosome"/>
</dbReference>
<dbReference type="RefSeq" id="WP_008049987.1">
    <property type="nucleotide sequence ID" value="NZ_FO818640.1"/>
</dbReference>
<keyword evidence="3" id="KW-1185">Reference proteome</keyword>
<sequence>MIRTFVDAGVLIYAARAENEMAELSLQILEDDQREFASSIFLKLEVLPKAIHHQQSSEIKFYETFFDAVIYWANDINTIIEQAYRESSQFGLGAMDALHIAAAVSVGATEFITNEKPQKSIHRTRSIKVISIYQL</sequence>